<evidence type="ECO:0000259" key="8">
    <source>
        <dbReference type="PROSITE" id="PS50865"/>
    </source>
</evidence>
<dbReference type="SUPFAM" id="SSF48452">
    <property type="entry name" value="TPR-like"/>
    <property type="match status" value="1"/>
</dbReference>
<dbReference type="GO" id="GO:0016020">
    <property type="term" value="C:membrane"/>
    <property type="evidence" value="ECO:0007669"/>
    <property type="project" value="TreeGrafter"/>
</dbReference>
<feature type="region of interest" description="Disordered" evidence="7">
    <location>
        <begin position="1271"/>
        <end position="1297"/>
    </location>
</feature>
<keyword evidence="5" id="KW-0862">Zinc</keyword>
<dbReference type="Gene3D" id="2.160.20.10">
    <property type="entry name" value="Single-stranded right-handed beta-helix, Pectin lyase-like"/>
    <property type="match status" value="1"/>
</dbReference>
<evidence type="ECO:0000256" key="2">
    <source>
        <dbReference type="ARBA" id="ARBA00022737"/>
    </source>
</evidence>
<dbReference type="PROSITE" id="PS50865">
    <property type="entry name" value="ZF_MYND_2"/>
    <property type="match status" value="1"/>
</dbReference>
<sequence>MTTIDFGDGQKDLTLEELLPVAISLGKKGFAEWRRISAEIAARGDAAIQNNRVTLEIWAKLLAEDLPQCSAKPREAQECSESAMIAAQKEAVKQFKELCRQNSEGRFCNPVSTSAAPPKRADVRPWQTLQPVCSTDLRLGETCLHGVLMLRVEGDPCLVRAVGLLARDCSKRLVRIFLYNVSPADCTFDQLRHQFPQNACLAIRQPYYKTCADGWPGVRVDSATDVKQLTEAEWSAFVHGEGALPTPDDYQMAALQEARTGVPKRPAMALAALHDATDSCIDSQVTRIWALIGVHQFDKAVTLVEKLVGQSVGGVKGEDNEKLEPPSAARTAKLLKGKARKTKQSQTYAPVKLPDLVSLKRMAAESSGNVDLARLATLSLRHSRLDEFGDFVHIDLKVQQVGQEFGVFAEQAIPKGTLLAATKAMAVVLDNECPVHRQSDPEAALGPAMLALADHLSSLSASTPLVAAQMMGLQTSRLIPGLHVLIDPLQLDSDNSALPGILRSYRNGFWMVEVSGKLDRVSEERIHRLCRPQDVQVCLRASCMTAEAEATLEAPAAADIQQLVKCFAEPFGPRSQQLLHDADKGSASSGAGIWACAGVVRHAWLPNVVVEVYADIMTVRALQDIPVATELKRAFPEWCFDQANLQHQCTRRCVRMDCMLVPDTHKLFIDCVRELFEIECMLPSHGMHGSSLLLQELHQRVQRACARYHDLLVSPFLSARFWLLAARVARRRGLYQAAVAAALRSLKSQPEAFITTPSYATALLALLRDAAAAGVPCDQLSEEVHRVAADLYAGDGASVVDIWQQSLGGTQLYKAPAKQGASLAECARLKELGNEALAQDVDKAVRLYSDALRVLEELGSPDDAAALSVALLCNRSLAELRRKQPAAALADADQAIATDSRCVKAYYRRAEACRCIGLRKKALTAFQDALGLETDASEIQTIRCRLRSVTEMAQEVAACPDTLAALLRSVRPGSTLLLSKGTYTGPFVIERDMNLLADSSAGSDGVILQSTFNSTVTVRATGRVLLANMKIVQTASPTPSACHAVLVQLGSATISGCSLTSTGGATVGVSGDLSDLVLFDCELSGSTRRGLIVEGGARSKLFKVRVTGNAAGGIEVRTGSHVEIRSSRIWQNGDRQGILAWSEAAKVSVFDSEISGHRSEAGILCDAGVVELRTCRIFNNGIAGVAVESGLASIKRCIIYGNGGSGVLLQAAASAKIGDNDVYDNKMHGVFIGYDAVGASHISENRLFRNQGDGIFNGAPRSDKVRIGQNIQKSNRGMPSTFHHGGHTSKNDLEQNSPDKTEWLKRVQKLGGAASIEAAHPSSPFVQEVATDIASTRQCWQCQKAGEPGVTKLYVCQSCKVALYCSSTCQKEGWKKHKDTCKKHIDRPVFGQPGVDLNDLGKDPGQWVTLPFDKEVAEIEYGSSLGNPKSIVEKARRLLEVQDYAAAFNILSSLGDSAILEAQLLLGQLYDKGQGCQKDGCKARDCFSRAASKGSAAGMALLGNLYRTGSAGLKADMGHAKEWWAKAKRSDKHIGQKINLAPSLDELKKDARAMGFQDVDSSCMEEIMAGFKASLLATPNEGSPIDTSALSRYIDHHEKLHNKPRSGNFCVNERQLLEKLQQAVNMKSAVAEDTVDDNGECAQYLAALQSSSNFLDCYDCGRLEEGLVHLVDAYTLDEKAVTLQIHVAAAVSALASTMEKSPVQALRLRGLWLLGLAAGPLDAVRYFSALINEGPPTARHYELQASAHAFCQKWKEAILFSKRALDVDPAFYHAHFCIAVAHKYRKEYSEAVVHGKLFLQLCPGDARKSVDAHYVIAYCFLQQHMAGLDRAEEIRRYFATGQRKEAELKKFWGENNSTADKMALEMLDMQQLKKLLGVGRKSQRALRR</sequence>
<dbReference type="GO" id="GO:0072380">
    <property type="term" value="C:TRC complex"/>
    <property type="evidence" value="ECO:0007669"/>
    <property type="project" value="TreeGrafter"/>
</dbReference>
<evidence type="ECO:0000256" key="7">
    <source>
        <dbReference type="SAM" id="MobiDB-lite"/>
    </source>
</evidence>
<name>A0A813JTL1_POLGL</name>
<dbReference type="InterPro" id="IPR039448">
    <property type="entry name" value="Beta_helix"/>
</dbReference>
<keyword evidence="2" id="KW-0677">Repeat</keyword>
<organism evidence="9 10">
    <name type="scientific">Polarella glacialis</name>
    <name type="common">Dinoflagellate</name>
    <dbReference type="NCBI Taxonomy" id="89957"/>
    <lineage>
        <taxon>Eukaryota</taxon>
        <taxon>Sar</taxon>
        <taxon>Alveolata</taxon>
        <taxon>Dinophyceae</taxon>
        <taxon>Suessiales</taxon>
        <taxon>Suessiaceae</taxon>
        <taxon>Polarella</taxon>
    </lineage>
</organism>
<evidence type="ECO:0000256" key="6">
    <source>
        <dbReference type="PROSITE-ProRule" id="PRU00134"/>
    </source>
</evidence>
<evidence type="ECO:0000256" key="4">
    <source>
        <dbReference type="ARBA" id="ARBA00022803"/>
    </source>
</evidence>
<dbReference type="Pfam" id="PF13229">
    <property type="entry name" value="Beta_helix"/>
    <property type="match status" value="1"/>
</dbReference>
<proteinExistence type="predicted"/>
<evidence type="ECO:0000256" key="1">
    <source>
        <dbReference type="ARBA" id="ARBA00022723"/>
    </source>
</evidence>
<protein>
    <recommendedName>
        <fullName evidence="8">MYND-type domain-containing protein</fullName>
    </recommendedName>
</protein>
<dbReference type="GO" id="GO:0006620">
    <property type="term" value="P:post-translational protein targeting to endoplasmic reticulum membrane"/>
    <property type="evidence" value="ECO:0007669"/>
    <property type="project" value="TreeGrafter"/>
</dbReference>
<comment type="caution">
    <text evidence="9">The sequence shown here is derived from an EMBL/GenBank/DDBJ whole genome shotgun (WGS) entry which is preliminary data.</text>
</comment>
<dbReference type="Pfam" id="PF01753">
    <property type="entry name" value="zf-MYND"/>
    <property type="match status" value="1"/>
</dbReference>
<evidence type="ECO:0000256" key="5">
    <source>
        <dbReference type="ARBA" id="ARBA00022833"/>
    </source>
</evidence>
<evidence type="ECO:0000313" key="9">
    <source>
        <dbReference type="EMBL" id="CAE8686647.1"/>
    </source>
</evidence>
<accession>A0A813JTL1</accession>
<gene>
    <name evidence="9" type="ORF">PGLA2088_LOCUS25077</name>
</gene>
<dbReference type="GO" id="GO:0060090">
    <property type="term" value="F:molecular adaptor activity"/>
    <property type="evidence" value="ECO:0007669"/>
    <property type="project" value="TreeGrafter"/>
</dbReference>
<dbReference type="InterPro" id="IPR011990">
    <property type="entry name" value="TPR-like_helical_dom_sf"/>
</dbReference>
<dbReference type="PANTHER" id="PTHR45831:SF2">
    <property type="entry name" value="LD24721P"/>
    <property type="match status" value="1"/>
</dbReference>
<dbReference type="SUPFAM" id="SSF82199">
    <property type="entry name" value="SET domain"/>
    <property type="match status" value="1"/>
</dbReference>
<dbReference type="InterPro" id="IPR047150">
    <property type="entry name" value="SGT"/>
</dbReference>
<dbReference type="EMBL" id="CAJNNW010026622">
    <property type="protein sequence ID" value="CAE8686647.1"/>
    <property type="molecule type" value="Genomic_DNA"/>
</dbReference>
<dbReference type="SUPFAM" id="SSF81901">
    <property type="entry name" value="HCP-like"/>
    <property type="match status" value="1"/>
</dbReference>
<dbReference type="SUPFAM" id="SSF144232">
    <property type="entry name" value="HIT/MYND zinc finger-like"/>
    <property type="match status" value="1"/>
</dbReference>
<evidence type="ECO:0000313" key="10">
    <source>
        <dbReference type="Proteomes" id="UP000626109"/>
    </source>
</evidence>
<reference evidence="9" key="1">
    <citation type="submission" date="2021-02" db="EMBL/GenBank/DDBJ databases">
        <authorList>
            <person name="Dougan E. K."/>
            <person name="Rhodes N."/>
            <person name="Thang M."/>
            <person name="Chan C."/>
        </authorList>
    </citation>
    <scope>NUCLEOTIDE SEQUENCE</scope>
</reference>
<dbReference type="SMART" id="SM00710">
    <property type="entry name" value="PbH1"/>
    <property type="match status" value="8"/>
</dbReference>
<keyword evidence="4" id="KW-0802">TPR repeat</keyword>
<dbReference type="InterPro" id="IPR046341">
    <property type="entry name" value="SET_dom_sf"/>
</dbReference>
<dbReference type="InterPro" id="IPR019734">
    <property type="entry name" value="TPR_rpt"/>
</dbReference>
<dbReference type="InterPro" id="IPR011050">
    <property type="entry name" value="Pectin_lyase_fold/virulence"/>
</dbReference>
<dbReference type="GO" id="GO:0008270">
    <property type="term" value="F:zinc ion binding"/>
    <property type="evidence" value="ECO:0007669"/>
    <property type="project" value="UniProtKB-KW"/>
</dbReference>
<keyword evidence="3 6" id="KW-0863">Zinc-finger</keyword>
<dbReference type="InterPro" id="IPR012334">
    <property type="entry name" value="Pectin_lyas_fold"/>
</dbReference>
<evidence type="ECO:0000256" key="3">
    <source>
        <dbReference type="ARBA" id="ARBA00022771"/>
    </source>
</evidence>
<dbReference type="PROSITE" id="PS01360">
    <property type="entry name" value="ZF_MYND_1"/>
    <property type="match status" value="1"/>
</dbReference>
<dbReference type="SUPFAM" id="SSF51126">
    <property type="entry name" value="Pectin lyase-like"/>
    <property type="match status" value="1"/>
</dbReference>
<feature type="domain" description="MYND-type" evidence="8">
    <location>
        <begin position="1339"/>
        <end position="1381"/>
    </location>
</feature>
<dbReference type="Pfam" id="PF08238">
    <property type="entry name" value="Sel1"/>
    <property type="match status" value="2"/>
</dbReference>
<dbReference type="SMART" id="SM00028">
    <property type="entry name" value="TPR"/>
    <property type="match status" value="5"/>
</dbReference>
<dbReference type="PANTHER" id="PTHR45831">
    <property type="entry name" value="LD24721P"/>
    <property type="match status" value="1"/>
</dbReference>
<dbReference type="InterPro" id="IPR002893">
    <property type="entry name" value="Znf_MYND"/>
</dbReference>
<keyword evidence="1" id="KW-0479">Metal-binding</keyword>
<dbReference type="InterPro" id="IPR006597">
    <property type="entry name" value="Sel1-like"/>
</dbReference>
<dbReference type="SMART" id="SM00671">
    <property type="entry name" value="SEL1"/>
    <property type="match status" value="2"/>
</dbReference>
<dbReference type="InterPro" id="IPR006626">
    <property type="entry name" value="PbH1"/>
</dbReference>
<dbReference type="Gene3D" id="6.10.140.2220">
    <property type="match status" value="1"/>
</dbReference>
<dbReference type="Gene3D" id="1.25.40.10">
    <property type="entry name" value="Tetratricopeptide repeat domain"/>
    <property type="match status" value="3"/>
</dbReference>
<dbReference type="Proteomes" id="UP000626109">
    <property type="component" value="Unassembled WGS sequence"/>
</dbReference>